<dbReference type="OrthoDB" id="445564at2759"/>
<reference evidence="3 4" key="1">
    <citation type="journal article" date="2018" name="PLoS Genet.">
        <title>Population sequencing reveals clonal diversity and ancestral inbreeding in the grapevine cultivar Chardonnay.</title>
        <authorList>
            <person name="Roach M.J."/>
            <person name="Johnson D.L."/>
            <person name="Bohlmann J."/>
            <person name="van Vuuren H.J."/>
            <person name="Jones S.J."/>
            <person name="Pretorius I.S."/>
            <person name="Schmidt S.A."/>
            <person name="Borneman A.R."/>
        </authorList>
    </citation>
    <scope>NUCLEOTIDE SEQUENCE [LARGE SCALE GENOMIC DNA]</scope>
    <source>
        <strain evidence="4">cv. Chardonnay</strain>
        <tissue evidence="3">Leaf</tissue>
    </source>
</reference>
<gene>
    <name evidence="3" type="primary">VvCHDh000004_521</name>
    <name evidence="3" type="ORF">CK203_106158</name>
</gene>
<feature type="signal peptide" evidence="1">
    <location>
        <begin position="1"/>
        <end position="26"/>
    </location>
</feature>
<dbReference type="InterPro" id="IPR026960">
    <property type="entry name" value="RVT-Znf"/>
</dbReference>
<evidence type="ECO:0000259" key="2">
    <source>
        <dbReference type="Pfam" id="PF13966"/>
    </source>
</evidence>
<feature type="domain" description="Reverse transcriptase zinc-binding" evidence="2">
    <location>
        <begin position="566"/>
        <end position="650"/>
    </location>
</feature>
<name>A0A438CD41_VITVI</name>
<organism evidence="3 4">
    <name type="scientific">Vitis vinifera</name>
    <name type="common">Grape</name>
    <dbReference type="NCBI Taxonomy" id="29760"/>
    <lineage>
        <taxon>Eukaryota</taxon>
        <taxon>Viridiplantae</taxon>
        <taxon>Streptophyta</taxon>
        <taxon>Embryophyta</taxon>
        <taxon>Tracheophyta</taxon>
        <taxon>Spermatophyta</taxon>
        <taxon>Magnoliopsida</taxon>
        <taxon>eudicotyledons</taxon>
        <taxon>Gunneridae</taxon>
        <taxon>Pentapetalae</taxon>
        <taxon>rosids</taxon>
        <taxon>Vitales</taxon>
        <taxon>Vitaceae</taxon>
        <taxon>Viteae</taxon>
        <taxon>Vitis</taxon>
    </lineage>
</organism>
<sequence length="749" mass="86074">MKGALGVRNLFLMNIALLCKWSWWYANEREALWKQVISQKYGEEDGGRRSREVRGRFGVGLWKAIKEWKYLSGNLAYQVGNGQRVRFWLDKWCGDEPLSEGGGWTLIFSRAFNDWELDLVRDPLSFLSGGTWRSSAPLKVTFFAWEASWEKVLTLDQLQRRGFFLANSEGYASWVTWVVCGVSVDMCPVSLVKKICPNDPDATKKLKECEKAVMKLKFEEAIAVPNSERRSVADSIDFRSIGDVSAYLVQDGYLMFGLTSLKLGMHILHLLFADDTLVFCEESSDEMTYLSWLLMWFEACSCLRINLEKSEMILVGRVLNIKGLALELGCKVGEIPSSYLGMPLGAAFNSLAVWDGVEERFRRRLAMWKRQYISKGGRLTLIRSTMSSMPIDLMSLFHLPRKVRLRLEKIQRDFLWGGGTLAHKPHLCIKYGVEEGGWCTRDVMGRNGVGLWKAIRKKWGLFDGRVAFHLGNGQRVKFWKDKWCGDGPLCESFPSLFSMSMSKNAWVSEVWNPVGDGTDWTPLFARAFNDWEIDLVERLLQKIQAFRVQREEEDRVIWTASNDGAFSVRSLYSMMEPGGLSLFLSERIWRARVPPKVAFFAWEASWGKVLTQEQLQRRGFSLANRCFLCLSEEETVDHLLLHCVKTRVLWNLIFSLFGISWTLSCTVKTTLLGWNGGFVGKRCKKAWQMAPLCIFWSVWKERNRLAFGDEDLSLQRLKYSFVCNLWFWVRGSLAESHSSLVSFVDWIGS</sequence>
<dbReference type="Pfam" id="PF13966">
    <property type="entry name" value="zf-RVT"/>
    <property type="match status" value="1"/>
</dbReference>
<dbReference type="AlphaFoldDB" id="A0A438CD41"/>
<keyword evidence="1" id="KW-0732">Signal</keyword>
<evidence type="ECO:0000313" key="3">
    <source>
        <dbReference type="EMBL" id="RVW21079.1"/>
    </source>
</evidence>
<dbReference type="EMBL" id="QGNW01002315">
    <property type="protein sequence ID" value="RVW21079.1"/>
    <property type="molecule type" value="Genomic_DNA"/>
</dbReference>
<comment type="caution">
    <text evidence="3">The sequence shown here is derived from an EMBL/GenBank/DDBJ whole genome shotgun (WGS) entry which is preliminary data.</text>
</comment>
<feature type="chain" id="PRO_5019330686" evidence="1">
    <location>
        <begin position="27"/>
        <end position="749"/>
    </location>
</feature>
<evidence type="ECO:0000313" key="4">
    <source>
        <dbReference type="Proteomes" id="UP000288805"/>
    </source>
</evidence>
<proteinExistence type="predicted"/>
<protein>
    <submittedName>
        <fullName evidence="3">Putative ribonuclease H protein</fullName>
    </submittedName>
</protein>
<dbReference type="PANTHER" id="PTHR33116:SF78">
    <property type="entry name" value="OS12G0587133 PROTEIN"/>
    <property type="match status" value="1"/>
</dbReference>
<dbReference type="Proteomes" id="UP000288805">
    <property type="component" value="Unassembled WGS sequence"/>
</dbReference>
<dbReference type="PANTHER" id="PTHR33116">
    <property type="entry name" value="REVERSE TRANSCRIPTASE ZINC-BINDING DOMAIN-CONTAINING PROTEIN-RELATED-RELATED"/>
    <property type="match status" value="1"/>
</dbReference>
<evidence type="ECO:0000256" key="1">
    <source>
        <dbReference type="SAM" id="SignalP"/>
    </source>
</evidence>
<accession>A0A438CD41</accession>